<proteinExistence type="predicted"/>
<evidence type="ECO:0000313" key="2">
    <source>
        <dbReference type="Proteomes" id="UP000245921"/>
    </source>
</evidence>
<accession>A0AA45C8F2</accession>
<name>A0AA45C8F2_9BACT</name>
<dbReference type="SUPFAM" id="SSF53795">
    <property type="entry name" value="PEP carboxykinase-like"/>
    <property type="match status" value="1"/>
</dbReference>
<comment type="caution">
    <text evidence="1">The sequence shown here is derived from an EMBL/GenBank/DDBJ whole genome shotgun (WGS) entry which is preliminary data.</text>
</comment>
<dbReference type="AlphaFoldDB" id="A0AA45C8F2"/>
<dbReference type="RefSeq" id="WP_109603782.1">
    <property type="nucleotide sequence ID" value="NZ_QGGI01000002.1"/>
</dbReference>
<gene>
    <name evidence="1" type="ORF">C7380_10268</name>
</gene>
<protein>
    <submittedName>
        <fullName evidence="1">Uncharacterized protein</fullName>
    </submittedName>
</protein>
<reference evidence="1 2" key="1">
    <citation type="submission" date="2018-05" db="EMBL/GenBank/DDBJ databases">
        <title>Genomic Encyclopedia of Type Strains, Phase IV (KMG-IV): sequencing the most valuable type-strain genomes for metagenomic binning, comparative biology and taxonomic classification.</title>
        <authorList>
            <person name="Goeker M."/>
        </authorList>
    </citation>
    <scope>NUCLEOTIDE SEQUENCE [LARGE SCALE GENOMIC DNA]</scope>
    <source>
        <strain evidence="1 2">DSM 24906</strain>
    </source>
</reference>
<organism evidence="1 2">
    <name type="scientific">Oceanotoga teriensis</name>
    <dbReference type="NCBI Taxonomy" id="515440"/>
    <lineage>
        <taxon>Bacteria</taxon>
        <taxon>Thermotogati</taxon>
        <taxon>Thermotogota</taxon>
        <taxon>Thermotogae</taxon>
        <taxon>Petrotogales</taxon>
        <taxon>Petrotogaceae</taxon>
        <taxon>Oceanotoga</taxon>
    </lineage>
</organism>
<dbReference type="EMBL" id="QGGI01000002">
    <property type="protein sequence ID" value="PWJ96159.1"/>
    <property type="molecule type" value="Genomic_DNA"/>
</dbReference>
<evidence type="ECO:0000313" key="1">
    <source>
        <dbReference type="EMBL" id="PWJ96159.1"/>
    </source>
</evidence>
<sequence length="587" mass="67488">MRSFIIPGEVSYNSNSQILNSAFFRELICELINDSEEKKNSLYPFFELFKKDFDTLNPEEKYDIDAIIQLMISLSVNTVEHIDASGYYAFPKLGTRKDLLIKFVERLFNSWRNKHRFMVKQSRFTQDSFNRINKQMMVVKNNADLKSLVLSLYRQILVNINETKLKVLRQLPSGAQVGFITDNPEIKEEYKFKNAQWIYDMKFVWSTVFEPPVIFYTKSNKRRGLFKVIDKPILDKVKIENLNDYLLFPIHVNSKLIYVIVYKEYLSHAAGLGNLFEIASFNVVNNKKPDGIYIFGMKNDFFEENDDYNGIIYKEEDGTYIGMVGDDPSIDYFGYMKKMILTIHNLLVIDEKRIPIHGALAQIKLRDGRSFNVMIMGDSGAGKSETLDALNRLKEEVSEVNILIDDMGSLDIQDGKIVAYGTETGAFVRLDDLQPGYAYSAMDRSIFMNPNEINARVIVPYSNYEDIIKPTEIDYFLYANNYEKINKNEESVYFYENVDNAYEIFSKGARMAKGTTAEKGLTYSYFANPFGAIQRKEVHEKIAKIYMEAMINSGVKVGAIKTQLGIPGFEENGPIIAAKGLLNLLHK</sequence>
<keyword evidence="2" id="KW-1185">Reference proteome</keyword>
<dbReference type="Proteomes" id="UP000245921">
    <property type="component" value="Unassembled WGS sequence"/>
</dbReference>